<feature type="transmembrane region" description="Helical" evidence="3">
    <location>
        <begin position="254"/>
        <end position="273"/>
    </location>
</feature>
<evidence type="ECO:0000256" key="2">
    <source>
        <dbReference type="SAM" id="Coils"/>
    </source>
</evidence>
<dbReference type="OrthoDB" id="1119265at2"/>
<dbReference type="InterPro" id="IPR001932">
    <property type="entry name" value="PPM-type_phosphatase-like_dom"/>
</dbReference>
<dbReference type="AlphaFoldDB" id="A1ZFQ1"/>
<dbReference type="Pfam" id="PF07695">
    <property type="entry name" value="7TMR-DISM_7TM"/>
    <property type="match status" value="1"/>
</dbReference>
<name>A1ZFQ1_MICM2</name>
<dbReference type="Gene3D" id="3.60.40.10">
    <property type="entry name" value="PPM-type phosphatase domain"/>
    <property type="match status" value="1"/>
</dbReference>
<sequence length="732" mass="83714">MQNKWFIKVWFVASIVWLLLTESVAQPNLSVMKLSGTKPSYTIGKYMAVLEDKTNQLSFEQVRASKAKFTLSSTKNLNLGFSDATYWLKFRVKKTDSLLNSWLINQDYPLIDQVILYYKDATGNWQNKRNGDMLPLYAKTLPYRTIVFPLNGLVTNKTYIFYLKVRSSGTIQLPLYIQKTDYYHQQQVRTEMFYGIFVGILFLITITNVFLGIIFRQRVYFFYVLYITGCLLLYTSLSGHAYQYIWGNLPEINNPMLIISMGMFITGLAFFVQDFIRIKNTLIKVTLKTLALVGVLFMVIAFVVPYNKIVRWATLASSFTLLVTLIAGIYALVRKQASARYFVLAFAIYALGALMVVFRAMGLLPVSFFATHAVEIANVIEIVLIAFALSDRYRREQIQNQKAKAQAQREALYAQKQALYIQKEANENLESKVQVRTSELELKNEALLKISEELRENLDALKATQELVKYNANLVSQKNRRIQDSIKSALSIQRAILPNKEERAHILGEHYIIYRPKDVVSGDFYWIKQIGNKVMLAAVDCTGHGVPGAFMSLIGYNALEKIIVGNQNTDPAHALNELHEEIRSLFAKQKHFTSSGMDIVLIALEKQPNGDTQLVFAGAKSDVYYIEPPYRSLHRLKGDNLYIGDLNKSQKKFANQSLTLKKDSLVYTGSDGLRDQNNVNRKRFGGGRLQVVLQEHAMLPLNEQKRALEEILDQYQRDTTQRDDILWMGVKL</sequence>
<keyword evidence="7" id="KW-0808">Transferase</keyword>
<dbReference type="Pfam" id="PF07228">
    <property type="entry name" value="SpoIIE"/>
    <property type="match status" value="1"/>
</dbReference>
<dbReference type="GO" id="GO:0016791">
    <property type="term" value="F:phosphatase activity"/>
    <property type="evidence" value="ECO:0007669"/>
    <property type="project" value="TreeGrafter"/>
</dbReference>
<keyword evidence="2" id="KW-0175">Coiled coil</keyword>
<keyword evidence="1" id="KW-0378">Hydrolase</keyword>
<feature type="domain" description="PPM-type phosphatase" evidence="4">
    <location>
        <begin position="532"/>
        <end position="728"/>
    </location>
</feature>
<evidence type="ECO:0000256" key="1">
    <source>
        <dbReference type="ARBA" id="ARBA00022801"/>
    </source>
</evidence>
<feature type="transmembrane region" description="Helical" evidence="3">
    <location>
        <begin position="312"/>
        <end position="333"/>
    </location>
</feature>
<keyword evidence="3" id="KW-1133">Transmembrane helix</keyword>
<evidence type="ECO:0000256" key="3">
    <source>
        <dbReference type="SAM" id="Phobius"/>
    </source>
</evidence>
<reference evidence="7 8" key="1">
    <citation type="submission" date="2007-01" db="EMBL/GenBank/DDBJ databases">
        <authorList>
            <person name="Haygood M."/>
            <person name="Podell S."/>
            <person name="Anderson C."/>
            <person name="Hopkinson B."/>
            <person name="Roe K."/>
            <person name="Barbeau K."/>
            <person name="Gaasterland T."/>
            <person name="Ferriera S."/>
            <person name="Johnson J."/>
            <person name="Kravitz S."/>
            <person name="Beeson K."/>
            <person name="Sutton G."/>
            <person name="Rogers Y.-H."/>
            <person name="Friedman R."/>
            <person name="Frazier M."/>
            <person name="Venter J.C."/>
        </authorList>
    </citation>
    <scope>NUCLEOTIDE SEQUENCE [LARGE SCALE GENOMIC DNA]</scope>
    <source>
        <strain evidence="7 8">ATCC 23134</strain>
    </source>
</reference>
<protein>
    <submittedName>
        <fullName evidence="7">Serine/threonine protein kinases</fullName>
    </submittedName>
</protein>
<comment type="caution">
    <text evidence="7">The sequence shown here is derived from an EMBL/GenBank/DDBJ whole genome shotgun (WGS) entry which is preliminary data.</text>
</comment>
<keyword evidence="3" id="KW-0472">Membrane</keyword>
<feature type="domain" description="7TM-DISM receptor extracellular" evidence="6">
    <location>
        <begin position="44"/>
        <end position="178"/>
    </location>
</feature>
<feature type="coiled-coil region" evidence="2">
    <location>
        <begin position="395"/>
        <end position="464"/>
    </location>
</feature>
<dbReference type="GO" id="GO:0004674">
    <property type="term" value="F:protein serine/threonine kinase activity"/>
    <property type="evidence" value="ECO:0007669"/>
    <property type="project" value="UniProtKB-KW"/>
</dbReference>
<feature type="domain" description="7TM-DISM receptor extracellular" evidence="5">
    <location>
        <begin position="191"/>
        <end position="392"/>
    </location>
</feature>
<dbReference type="InterPro" id="IPR036457">
    <property type="entry name" value="PPM-type-like_dom_sf"/>
</dbReference>
<organism evidence="7 8">
    <name type="scientific">Microscilla marina ATCC 23134</name>
    <dbReference type="NCBI Taxonomy" id="313606"/>
    <lineage>
        <taxon>Bacteria</taxon>
        <taxon>Pseudomonadati</taxon>
        <taxon>Bacteroidota</taxon>
        <taxon>Cytophagia</taxon>
        <taxon>Cytophagales</taxon>
        <taxon>Microscillaceae</taxon>
        <taxon>Microscilla</taxon>
    </lineage>
</organism>
<dbReference type="RefSeq" id="WP_002694532.1">
    <property type="nucleotide sequence ID" value="NZ_AAWS01000005.1"/>
</dbReference>
<evidence type="ECO:0000313" key="7">
    <source>
        <dbReference type="EMBL" id="EAY30825.1"/>
    </source>
</evidence>
<dbReference type="EMBL" id="AAWS01000005">
    <property type="protein sequence ID" value="EAY30825.1"/>
    <property type="molecule type" value="Genomic_DNA"/>
</dbReference>
<keyword evidence="7" id="KW-0723">Serine/threonine-protein kinase</keyword>
<gene>
    <name evidence="7" type="ORF">M23134_01149</name>
</gene>
<dbReference type="InterPro" id="IPR011623">
    <property type="entry name" value="7TMR_DISM_rcpt_extracell_dom1"/>
</dbReference>
<keyword evidence="8" id="KW-1185">Reference proteome</keyword>
<keyword evidence="7" id="KW-0418">Kinase</keyword>
<keyword evidence="3" id="KW-0812">Transmembrane</keyword>
<feature type="transmembrane region" description="Helical" evidence="3">
    <location>
        <begin position="367"/>
        <end position="389"/>
    </location>
</feature>
<dbReference type="InterPro" id="IPR052016">
    <property type="entry name" value="Bact_Sigma-Reg"/>
</dbReference>
<proteinExistence type="predicted"/>
<accession>A1ZFQ1</accession>
<evidence type="ECO:0000259" key="5">
    <source>
        <dbReference type="Pfam" id="PF07695"/>
    </source>
</evidence>
<dbReference type="PANTHER" id="PTHR43156:SF9">
    <property type="entry name" value="HAMP DOMAIN-CONTAINING PROTEIN"/>
    <property type="match status" value="1"/>
</dbReference>
<evidence type="ECO:0000259" key="4">
    <source>
        <dbReference type="Pfam" id="PF07228"/>
    </source>
</evidence>
<feature type="transmembrane region" description="Helical" evidence="3">
    <location>
        <begin position="192"/>
        <end position="213"/>
    </location>
</feature>
<feature type="transmembrane region" description="Helical" evidence="3">
    <location>
        <begin position="340"/>
        <end position="361"/>
    </location>
</feature>
<dbReference type="PANTHER" id="PTHR43156">
    <property type="entry name" value="STAGE II SPORULATION PROTEIN E-RELATED"/>
    <property type="match status" value="1"/>
</dbReference>
<feature type="transmembrane region" description="Helical" evidence="3">
    <location>
        <begin position="220"/>
        <end position="242"/>
    </location>
</feature>
<evidence type="ECO:0000313" key="8">
    <source>
        <dbReference type="Proteomes" id="UP000004095"/>
    </source>
</evidence>
<dbReference type="eggNOG" id="COG2208">
    <property type="taxonomic scope" value="Bacteria"/>
</dbReference>
<dbReference type="Pfam" id="PF07696">
    <property type="entry name" value="7TMR-DISMED2"/>
    <property type="match status" value="1"/>
</dbReference>
<dbReference type="Gene3D" id="2.60.40.2380">
    <property type="match status" value="1"/>
</dbReference>
<evidence type="ECO:0000259" key="6">
    <source>
        <dbReference type="Pfam" id="PF07696"/>
    </source>
</evidence>
<feature type="transmembrane region" description="Helical" evidence="3">
    <location>
        <begin position="285"/>
        <end position="306"/>
    </location>
</feature>
<dbReference type="InterPro" id="IPR011622">
    <property type="entry name" value="7TMR_DISM_rcpt_extracell_dom2"/>
</dbReference>
<dbReference type="Proteomes" id="UP000004095">
    <property type="component" value="Unassembled WGS sequence"/>
</dbReference>